<accession>A0A520XG82</accession>
<dbReference type="InterPro" id="IPR027417">
    <property type="entry name" value="P-loop_NTPase"/>
</dbReference>
<dbReference type="Proteomes" id="UP000322454">
    <property type="component" value="Unassembled WGS sequence"/>
</dbReference>
<dbReference type="InterPro" id="IPR001650">
    <property type="entry name" value="Helicase_C-like"/>
</dbReference>
<dbReference type="InterPro" id="IPR038718">
    <property type="entry name" value="SNF2-like_sf"/>
</dbReference>
<name>A0A520XG82_9DELT</name>
<dbReference type="InterPro" id="IPR000330">
    <property type="entry name" value="SNF2_N"/>
</dbReference>
<proteinExistence type="predicted"/>
<keyword evidence="2" id="KW-0547">Nucleotide-binding</keyword>
<gene>
    <name evidence="2" type="ORF">EVJ48_01485</name>
</gene>
<dbReference type="AlphaFoldDB" id="A0A520XG82"/>
<dbReference type="Pfam" id="PF00176">
    <property type="entry name" value="SNF2-rel_dom"/>
    <property type="match status" value="1"/>
</dbReference>
<dbReference type="EMBL" id="SHMQ01000002">
    <property type="protein sequence ID" value="RZV40190.1"/>
    <property type="molecule type" value="Genomic_DNA"/>
</dbReference>
<dbReference type="PANTHER" id="PTHR45629:SF7">
    <property type="entry name" value="DNA EXCISION REPAIR PROTEIN ERCC-6-RELATED"/>
    <property type="match status" value="1"/>
</dbReference>
<dbReference type="PANTHER" id="PTHR45629">
    <property type="entry name" value="SNF2/RAD54 FAMILY MEMBER"/>
    <property type="match status" value="1"/>
</dbReference>
<dbReference type="SMART" id="SM00487">
    <property type="entry name" value="DEXDc"/>
    <property type="match status" value="1"/>
</dbReference>
<keyword evidence="2" id="KW-0378">Hydrolase</keyword>
<dbReference type="InterPro" id="IPR014001">
    <property type="entry name" value="Helicase_ATP-bd"/>
</dbReference>
<organism evidence="2 3">
    <name type="scientific">Candidatus Acidulodesulfobacterium acidiphilum</name>
    <dbReference type="NCBI Taxonomy" id="2597224"/>
    <lineage>
        <taxon>Bacteria</taxon>
        <taxon>Deltaproteobacteria</taxon>
        <taxon>Candidatus Acidulodesulfobacterales</taxon>
        <taxon>Candidatus Acidulodesulfobacterium</taxon>
    </lineage>
</organism>
<dbReference type="Gene3D" id="3.40.50.10810">
    <property type="entry name" value="Tandem AAA-ATPase domain"/>
    <property type="match status" value="1"/>
</dbReference>
<dbReference type="GO" id="GO:0004386">
    <property type="term" value="F:helicase activity"/>
    <property type="evidence" value="ECO:0007669"/>
    <property type="project" value="UniProtKB-KW"/>
</dbReference>
<dbReference type="GO" id="GO:0005524">
    <property type="term" value="F:ATP binding"/>
    <property type="evidence" value="ECO:0007669"/>
    <property type="project" value="InterPro"/>
</dbReference>
<comment type="caution">
    <text evidence="2">The sequence shown here is derived from an EMBL/GenBank/DDBJ whole genome shotgun (WGS) entry which is preliminary data.</text>
</comment>
<dbReference type="SUPFAM" id="SSF52540">
    <property type="entry name" value="P-loop containing nucleoside triphosphate hydrolases"/>
    <property type="match status" value="2"/>
</dbReference>
<feature type="domain" description="Helicase ATP-binding" evidence="1">
    <location>
        <begin position="115"/>
        <end position="287"/>
    </location>
</feature>
<evidence type="ECO:0000259" key="1">
    <source>
        <dbReference type="PROSITE" id="PS51192"/>
    </source>
</evidence>
<dbReference type="Pfam" id="PF00271">
    <property type="entry name" value="Helicase_C"/>
    <property type="match status" value="1"/>
</dbReference>
<dbReference type="PROSITE" id="PS51192">
    <property type="entry name" value="HELICASE_ATP_BIND_1"/>
    <property type="match status" value="1"/>
</dbReference>
<protein>
    <submittedName>
        <fullName evidence="2">DEAD/DEAH box helicase</fullName>
    </submittedName>
</protein>
<keyword evidence="2" id="KW-0347">Helicase</keyword>
<sequence>MTFLLNFVLTKILFINIKYSMELYTDGKKLIISFYYDPALVEKVKTLPNRSFDPQTKNWILPLNLESFYVFRKAFPNAEIDKSVRNFDFNRQNNPLLNYVPPSGLTPYKHQIETLKFMLQQKQAAVFNTMGTGKTITSLMALDYLFQNGLIKKALIITPLLVMNDAWISDCNTYFPHLNIQKLSKNQNEAGEGIWIINWDMIKILFDYVIEEDEKTGKKIKRITKTFNFDFDCVLLDESAKARNVRTKRFEILKRYLPVEYTFILSGLPAPNTPLEYWSQFYLMDGGKTLGVNYWQFLSKHAYKTKFDWFITKDGAAAIKEKVVAKSIRFELEDCVDLPENITLWREVELDSEHLRNYDKIENEASALIENSNINTESSAKASKLWQAASGYVYDDIGRSVSLTKNNKKIEALREIIEEEFGRERVIVFAYFKSHIDEIIKALKGHFSIAAAYGGQNSGKSIADFKSGAVQILLANPVSVGTGLNLSVSKGIIWFSPVWDYEIFDQARKRVQRIGLKHKSLEVFMHAKDTIEYSMYWGLRHKKDMSSIILKSIKEKNKRKKLEGIY</sequence>
<evidence type="ECO:0000313" key="2">
    <source>
        <dbReference type="EMBL" id="RZV40190.1"/>
    </source>
</evidence>
<dbReference type="Gene3D" id="3.40.50.300">
    <property type="entry name" value="P-loop containing nucleotide triphosphate hydrolases"/>
    <property type="match status" value="1"/>
</dbReference>
<reference evidence="2 3" key="1">
    <citation type="submission" date="2019-01" db="EMBL/GenBank/DDBJ databases">
        <title>Insights into ecological role of a new deltaproteobacterial order Candidatus Sinidesulfobacterales (Sva0485) by metagenomics and metatranscriptomics.</title>
        <authorList>
            <person name="Tan S."/>
            <person name="Liu J."/>
            <person name="Fang Y."/>
            <person name="Hedlund B."/>
            <person name="Lian Z.-H."/>
            <person name="Huang L.-Y."/>
            <person name="Li J.-T."/>
            <person name="Huang L.-N."/>
            <person name="Li W.-J."/>
            <person name="Jiang H.-C."/>
            <person name="Dong H.-L."/>
            <person name="Shu W.-S."/>
        </authorList>
    </citation>
    <scope>NUCLEOTIDE SEQUENCE [LARGE SCALE GENOMIC DNA]</scope>
    <source>
        <strain evidence="2">AP4</strain>
    </source>
</reference>
<keyword evidence="2" id="KW-0067">ATP-binding</keyword>
<dbReference type="InterPro" id="IPR050496">
    <property type="entry name" value="SNF2_RAD54_helicase_repair"/>
</dbReference>
<evidence type="ECO:0000313" key="3">
    <source>
        <dbReference type="Proteomes" id="UP000322454"/>
    </source>
</evidence>